<keyword evidence="1" id="KW-0472">Membrane</keyword>
<gene>
    <name evidence="2" type="ordered locus">Metin_1301</name>
</gene>
<accession>D5VTP8</accession>
<dbReference type="STRING" id="573063.Metin_1301"/>
<feature type="transmembrane region" description="Helical" evidence="1">
    <location>
        <begin position="7"/>
        <end position="26"/>
    </location>
</feature>
<dbReference type="HOGENOM" id="CLU_2784017_0_0_2"/>
<feature type="transmembrane region" description="Helical" evidence="1">
    <location>
        <begin position="32"/>
        <end position="51"/>
    </location>
</feature>
<protein>
    <submittedName>
        <fullName evidence="2">Uncharacterized protein</fullName>
    </submittedName>
</protein>
<dbReference type="RefSeq" id="WP_013100696.1">
    <property type="nucleotide sequence ID" value="NC_014122.1"/>
</dbReference>
<proteinExistence type="predicted"/>
<reference evidence="2" key="1">
    <citation type="submission" date="2010-04" db="EMBL/GenBank/DDBJ databases">
        <title>Complete sequence of Methanocaldococcus infernus ME.</title>
        <authorList>
            <consortium name="US DOE Joint Genome Institute"/>
            <person name="Lucas S."/>
            <person name="Copeland A."/>
            <person name="Lapidus A."/>
            <person name="Cheng J.-F."/>
            <person name="Bruce D."/>
            <person name="Goodwin L."/>
            <person name="Pitluck S."/>
            <person name="Munk A.C."/>
            <person name="Detter J.C."/>
            <person name="Han C."/>
            <person name="Tapia R."/>
            <person name="Land M."/>
            <person name="Hauser L."/>
            <person name="Kyrpides N."/>
            <person name="Mikhailova N."/>
            <person name="Sieprawska-Lupa M."/>
            <person name="Whitman W.B."/>
            <person name="Woyke T."/>
        </authorList>
    </citation>
    <scope>NUCLEOTIDE SEQUENCE [LARGE SCALE GENOMIC DNA]</scope>
    <source>
        <strain evidence="2">ME</strain>
    </source>
</reference>
<evidence type="ECO:0000256" key="1">
    <source>
        <dbReference type="SAM" id="Phobius"/>
    </source>
</evidence>
<dbReference type="Proteomes" id="UP000002061">
    <property type="component" value="Chromosome"/>
</dbReference>
<dbReference type="EMBL" id="CP002009">
    <property type="protein sequence ID" value="ADG13951.1"/>
    <property type="molecule type" value="Genomic_DNA"/>
</dbReference>
<dbReference type="KEGG" id="mif:Metin_1301"/>
<sequence length="67" mass="7789">MDEVRRYGLYSLIVGILSLILMLYTEDKFLEYSLYIISIPSLIFGIGSFLIPKVRRSKIGRIPFRGF</sequence>
<keyword evidence="1" id="KW-0812">Transmembrane</keyword>
<organism evidence="2 3">
    <name type="scientific">Methanocaldococcus infernus (strain DSM 11812 / JCM 15783 / ME)</name>
    <dbReference type="NCBI Taxonomy" id="573063"/>
    <lineage>
        <taxon>Archaea</taxon>
        <taxon>Methanobacteriati</taxon>
        <taxon>Methanobacteriota</taxon>
        <taxon>Methanomada group</taxon>
        <taxon>Methanococci</taxon>
        <taxon>Methanococcales</taxon>
        <taxon>Methanocaldococcaceae</taxon>
        <taxon>Methanocaldococcus</taxon>
    </lineage>
</organism>
<name>D5VTP8_METIM</name>
<keyword evidence="1" id="KW-1133">Transmembrane helix</keyword>
<evidence type="ECO:0000313" key="2">
    <source>
        <dbReference type="EMBL" id="ADG13951.1"/>
    </source>
</evidence>
<evidence type="ECO:0000313" key="3">
    <source>
        <dbReference type="Proteomes" id="UP000002061"/>
    </source>
</evidence>
<dbReference type="AlphaFoldDB" id="D5VTP8"/>
<dbReference type="OrthoDB" id="63751at2157"/>
<dbReference type="eggNOG" id="arCOG05034">
    <property type="taxonomic scope" value="Archaea"/>
</dbReference>
<keyword evidence="3" id="KW-1185">Reference proteome</keyword>
<dbReference type="GeneID" id="9132332"/>